<dbReference type="Proteomes" id="UP000054558">
    <property type="component" value="Unassembled WGS sequence"/>
</dbReference>
<comment type="similarity">
    <text evidence="1">Belongs to the TRAFAC class TrmE-Era-EngA-EngB-Septin-like GTPase superfamily. EngA (Der) GTPase family.</text>
</comment>
<dbReference type="HAMAP" id="MF_00195">
    <property type="entry name" value="GTPase_Der"/>
    <property type="match status" value="1"/>
</dbReference>
<dbReference type="InterPro" id="IPR015946">
    <property type="entry name" value="KH_dom-like_a/b"/>
</dbReference>
<evidence type="ECO:0000256" key="5">
    <source>
        <dbReference type="ARBA" id="ARBA00022741"/>
    </source>
</evidence>
<keyword evidence="6" id="KW-0342">GTP-binding</keyword>
<name>A0A1Y1HNP6_KLENI</name>
<organism evidence="11 12">
    <name type="scientific">Klebsormidium nitens</name>
    <name type="common">Green alga</name>
    <name type="synonym">Ulothrix nitens</name>
    <dbReference type="NCBI Taxonomy" id="105231"/>
    <lineage>
        <taxon>Eukaryota</taxon>
        <taxon>Viridiplantae</taxon>
        <taxon>Streptophyta</taxon>
        <taxon>Klebsormidiophyceae</taxon>
        <taxon>Klebsormidiales</taxon>
        <taxon>Klebsormidiaceae</taxon>
        <taxon>Klebsormidium</taxon>
    </lineage>
</organism>
<dbReference type="PANTHER" id="PTHR43834">
    <property type="entry name" value="GTPASE DER"/>
    <property type="match status" value="1"/>
</dbReference>
<keyword evidence="3" id="KW-0690">Ribosome biogenesis</keyword>
<dbReference type="GO" id="GO:0005525">
    <property type="term" value="F:GTP binding"/>
    <property type="evidence" value="ECO:0007669"/>
    <property type="project" value="UniProtKB-KW"/>
</dbReference>
<dbReference type="Gene3D" id="3.40.50.300">
    <property type="entry name" value="P-loop containing nucleotide triphosphate hydrolases"/>
    <property type="match status" value="2"/>
</dbReference>
<keyword evidence="4" id="KW-0677">Repeat</keyword>
<keyword evidence="5" id="KW-0547">Nucleotide-binding</keyword>
<dbReference type="CDD" id="cd01894">
    <property type="entry name" value="EngA1"/>
    <property type="match status" value="1"/>
</dbReference>
<dbReference type="AlphaFoldDB" id="A0A1Y1HNP6"/>
<feature type="domain" description="G" evidence="9">
    <location>
        <begin position="77"/>
        <end position="196"/>
    </location>
</feature>
<protein>
    <recommendedName>
        <fullName evidence="2">GTPase Der</fullName>
    </recommendedName>
    <alternativeName>
        <fullName evidence="7">GTP-binding protein EngA</fullName>
    </alternativeName>
</protein>
<dbReference type="Gene3D" id="3.30.300.20">
    <property type="match status" value="1"/>
</dbReference>
<dbReference type="InterPro" id="IPR032859">
    <property type="entry name" value="KH_dom-like"/>
</dbReference>
<dbReference type="Pfam" id="PF14714">
    <property type="entry name" value="KH_dom-like"/>
    <property type="match status" value="1"/>
</dbReference>
<sequence length="768" mass="83054">MTMLRLPLDKVCKLLFRPHVPSQALQLISATRLLSSKRPPSHIKEVNSSSKKPVQKDTKKKQPKTVRDEDQALLPSVVLVGRPNVGKSALYNRLVRRKEALVYDTPGGHVTRDYREGVAQLSDLRFKLFDTAGMEADSEGGSLLGRAMALTAKLLTRSHLALFMLDARAGVQPMDIELARWLRCQTRLPVILAANKCEGGNRQADYVLAAMGEAYQVGFGEAVAISAESGEGLADLYEKLQPHIDRATANIPAEVTARRERAAAASRPPPPLKSTGTHGEPTESEILDEGASAVHIREGDVRAEPALVQGNGTAAEGESAGEVFREQGLDVRWVQSEGSGREAVLGPDQVSIDGEGGMGSKDLTNESALEAGTRVNMGAEEGLEAEADRPFAVNGSDSVASGRVSVTASASKKNIVELASDTAVDGSNDGENGFSNGMSLHETSLSRNGAKSSPLEEVVESGYGAFTMEEAEGRQRKEAELEAAEAVPLQFAIAGRPNVGKSTLVNFLLGQDRVLTGPEPGLTRDSVQIPFEHNGRPIWLVDTAGWMHRSRLEEGAPQLSAADARKKIMRAHVVALMLDAQEIAASGVLMKGNEVTLASWVLEEGRALIVLVNKIDCLSGPEQRKLTKKLEAELNELLPQARGAPILTLSALKGLGAARLMPKVVSLYDSWKTRLPTSRINRWLQQVEMQMPNKPGYGVRVRYITQIKARPPTFVVFVSGAGDFPASRLRFLASGIRKEFGMEGVPIRMLERRVLRKGGQGTSRLKHR</sequence>
<feature type="region of interest" description="Disordered" evidence="8">
    <location>
        <begin position="423"/>
        <end position="454"/>
    </location>
</feature>
<evidence type="ECO:0000256" key="4">
    <source>
        <dbReference type="ARBA" id="ARBA00022737"/>
    </source>
</evidence>
<feature type="region of interest" description="Disordered" evidence="8">
    <location>
        <begin position="257"/>
        <end position="283"/>
    </location>
</feature>
<feature type="domain" description="G" evidence="9">
    <location>
        <begin position="491"/>
        <end position="614"/>
    </location>
</feature>
<accession>A0A1Y1HNP6</accession>
<dbReference type="NCBIfam" id="TIGR00231">
    <property type="entry name" value="small_GTP"/>
    <property type="match status" value="2"/>
</dbReference>
<evidence type="ECO:0000313" key="12">
    <source>
        <dbReference type="Proteomes" id="UP000054558"/>
    </source>
</evidence>
<feature type="domain" description="GTPase Der C-terminal KH-domain-like" evidence="10">
    <location>
        <begin position="674"/>
        <end position="750"/>
    </location>
</feature>
<dbReference type="CDD" id="cd01895">
    <property type="entry name" value="EngA2"/>
    <property type="match status" value="1"/>
</dbReference>
<dbReference type="GO" id="GO:0042254">
    <property type="term" value="P:ribosome biogenesis"/>
    <property type="evidence" value="ECO:0007669"/>
    <property type="project" value="UniProtKB-KW"/>
</dbReference>
<evidence type="ECO:0000313" key="11">
    <source>
        <dbReference type="EMBL" id="GAQ78236.1"/>
    </source>
</evidence>
<gene>
    <name evidence="11" type="ORF">KFL_000100030</name>
</gene>
<keyword evidence="12" id="KW-1185">Reference proteome</keyword>
<proteinExistence type="inferred from homology"/>
<dbReference type="EMBL" id="DF236959">
    <property type="protein sequence ID" value="GAQ78236.1"/>
    <property type="molecule type" value="Genomic_DNA"/>
</dbReference>
<feature type="compositionally biased region" description="Polar residues" evidence="8">
    <location>
        <begin position="429"/>
        <end position="451"/>
    </location>
</feature>
<evidence type="ECO:0000256" key="8">
    <source>
        <dbReference type="SAM" id="MobiDB-lite"/>
    </source>
</evidence>
<dbReference type="InterPro" id="IPR027417">
    <property type="entry name" value="P-loop_NTPase"/>
</dbReference>
<evidence type="ECO:0000256" key="2">
    <source>
        <dbReference type="ARBA" id="ARBA00020953"/>
    </source>
</evidence>
<dbReference type="Pfam" id="PF01926">
    <property type="entry name" value="MMR_HSR1"/>
    <property type="match status" value="2"/>
</dbReference>
<evidence type="ECO:0000256" key="3">
    <source>
        <dbReference type="ARBA" id="ARBA00022517"/>
    </source>
</evidence>
<dbReference type="OMA" id="MRTDKRT"/>
<evidence type="ECO:0000259" key="10">
    <source>
        <dbReference type="Pfam" id="PF14714"/>
    </source>
</evidence>
<dbReference type="STRING" id="105231.A0A1Y1HNP6"/>
<evidence type="ECO:0000256" key="6">
    <source>
        <dbReference type="ARBA" id="ARBA00023134"/>
    </source>
</evidence>
<evidence type="ECO:0000259" key="9">
    <source>
        <dbReference type="Pfam" id="PF01926"/>
    </source>
</evidence>
<reference evidence="11 12" key="1">
    <citation type="journal article" date="2014" name="Nat. Commun.">
        <title>Klebsormidium flaccidum genome reveals primary factors for plant terrestrial adaptation.</title>
        <authorList>
            <person name="Hori K."/>
            <person name="Maruyama F."/>
            <person name="Fujisawa T."/>
            <person name="Togashi T."/>
            <person name="Yamamoto N."/>
            <person name="Seo M."/>
            <person name="Sato S."/>
            <person name="Yamada T."/>
            <person name="Mori H."/>
            <person name="Tajima N."/>
            <person name="Moriyama T."/>
            <person name="Ikeuchi M."/>
            <person name="Watanabe M."/>
            <person name="Wada H."/>
            <person name="Kobayashi K."/>
            <person name="Saito M."/>
            <person name="Masuda T."/>
            <person name="Sasaki-Sekimoto Y."/>
            <person name="Mashiguchi K."/>
            <person name="Awai K."/>
            <person name="Shimojima M."/>
            <person name="Masuda S."/>
            <person name="Iwai M."/>
            <person name="Nobusawa T."/>
            <person name="Narise T."/>
            <person name="Kondo S."/>
            <person name="Saito H."/>
            <person name="Sato R."/>
            <person name="Murakawa M."/>
            <person name="Ihara Y."/>
            <person name="Oshima-Yamada Y."/>
            <person name="Ohtaka K."/>
            <person name="Satoh M."/>
            <person name="Sonobe K."/>
            <person name="Ishii M."/>
            <person name="Ohtani R."/>
            <person name="Kanamori-Sato M."/>
            <person name="Honoki R."/>
            <person name="Miyazaki D."/>
            <person name="Mochizuki H."/>
            <person name="Umetsu J."/>
            <person name="Higashi K."/>
            <person name="Shibata D."/>
            <person name="Kamiya Y."/>
            <person name="Sato N."/>
            <person name="Nakamura Y."/>
            <person name="Tabata S."/>
            <person name="Ida S."/>
            <person name="Kurokawa K."/>
            <person name="Ohta H."/>
        </authorList>
    </citation>
    <scope>NUCLEOTIDE SEQUENCE [LARGE SCALE GENOMIC DNA]</scope>
    <source>
        <strain evidence="11 12">NIES-2285</strain>
    </source>
</reference>
<evidence type="ECO:0000256" key="7">
    <source>
        <dbReference type="ARBA" id="ARBA00032345"/>
    </source>
</evidence>
<dbReference type="OrthoDB" id="8954335at2759"/>
<dbReference type="SUPFAM" id="SSF52540">
    <property type="entry name" value="P-loop containing nucleoside triphosphate hydrolases"/>
    <property type="match status" value="2"/>
</dbReference>
<dbReference type="InterPro" id="IPR016484">
    <property type="entry name" value="GTPase_Der"/>
</dbReference>
<dbReference type="InterPro" id="IPR006073">
    <property type="entry name" value="GTP-bd"/>
</dbReference>
<dbReference type="InterPro" id="IPR005225">
    <property type="entry name" value="Small_GTP-bd"/>
</dbReference>
<feature type="region of interest" description="Disordered" evidence="8">
    <location>
        <begin position="36"/>
        <end position="68"/>
    </location>
</feature>
<evidence type="ECO:0000256" key="1">
    <source>
        <dbReference type="ARBA" id="ARBA00008279"/>
    </source>
</evidence>
<dbReference type="PANTHER" id="PTHR43834:SF6">
    <property type="entry name" value="GTPASE DER"/>
    <property type="match status" value="1"/>
</dbReference>